<keyword evidence="3" id="KW-1185">Reference proteome</keyword>
<reference evidence="2" key="1">
    <citation type="submission" date="2022-11" db="EMBL/GenBank/DDBJ databases">
        <title>Isolation and characterization of PLA-degrading bacterium Massilia sp. from Antarctic soil.</title>
        <authorList>
            <person name="Sato K."/>
            <person name="Gomez-Fuentes C."/>
            <person name="Ahmad S.A."/>
            <person name="Zulkharnain A."/>
        </authorList>
    </citation>
    <scope>NUCLEOTIDE SEQUENCE</scope>
    <source>
        <strain evidence="2">N-3</strain>
    </source>
</reference>
<keyword evidence="1" id="KW-1133">Transmembrane helix</keyword>
<evidence type="ECO:0000313" key="2">
    <source>
        <dbReference type="EMBL" id="BDT56939.1"/>
    </source>
</evidence>
<accession>A0ABM8C185</accession>
<organism evidence="2 3">
    <name type="scientific">Massilia varians</name>
    <dbReference type="NCBI Taxonomy" id="457921"/>
    <lineage>
        <taxon>Bacteria</taxon>
        <taxon>Pseudomonadati</taxon>
        <taxon>Pseudomonadota</taxon>
        <taxon>Betaproteobacteria</taxon>
        <taxon>Burkholderiales</taxon>
        <taxon>Oxalobacteraceae</taxon>
        <taxon>Telluria group</taxon>
        <taxon>Massilia</taxon>
    </lineage>
</organism>
<name>A0ABM8C185_9BURK</name>
<keyword evidence="1" id="KW-0472">Membrane</keyword>
<proteinExistence type="predicted"/>
<protein>
    <submittedName>
        <fullName evidence="2">Uncharacterized protein</fullName>
    </submittedName>
</protein>
<sequence>MSAMLVSNGLIGMCLAWVAWREFRSRNRRDAGILGSAACIALAVSAGTWLHVLEHGW</sequence>
<dbReference type="RefSeq" id="WP_281911902.1">
    <property type="nucleotide sequence ID" value="NZ_AP026966.1"/>
</dbReference>
<gene>
    <name evidence="2" type="ORF">MasN3_04330</name>
</gene>
<dbReference type="EMBL" id="AP026966">
    <property type="protein sequence ID" value="BDT56939.1"/>
    <property type="molecule type" value="Genomic_DNA"/>
</dbReference>
<dbReference type="Proteomes" id="UP001163336">
    <property type="component" value="Chromosome"/>
</dbReference>
<evidence type="ECO:0000256" key="1">
    <source>
        <dbReference type="SAM" id="Phobius"/>
    </source>
</evidence>
<evidence type="ECO:0000313" key="3">
    <source>
        <dbReference type="Proteomes" id="UP001163336"/>
    </source>
</evidence>
<keyword evidence="1" id="KW-0812">Transmembrane</keyword>
<feature type="transmembrane region" description="Helical" evidence="1">
    <location>
        <begin position="31"/>
        <end position="52"/>
    </location>
</feature>